<comment type="caution">
    <text evidence="1">The sequence shown here is derived from an EMBL/GenBank/DDBJ whole genome shotgun (WGS) entry which is preliminary data.</text>
</comment>
<dbReference type="AlphaFoldDB" id="A0A4Z2HIR7"/>
<name>A0A4Z2HIR7_9TELE</name>
<sequence>MCLESALSSVLKSVLCPVFSMDSASAARSAAPANQPHGRAILSGQESSYCPDQVRTDMPQVSCSRIAVARVNVDVSTDSR</sequence>
<gene>
    <name evidence="1" type="ORF">EYF80_024071</name>
</gene>
<accession>A0A4Z2HIR7</accession>
<evidence type="ECO:0000313" key="2">
    <source>
        <dbReference type="Proteomes" id="UP000314294"/>
    </source>
</evidence>
<keyword evidence="2" id="KW-1185">Reference proteome</keyword>
<reference evidence="1 2" key="1">
    <citation type="submission" date="2019-03" db="EMBL/GenBank/DDBJ databases">
        <title>First draft genome of Liparis tanakae, snailfish: a comprehensive survey of snailfish specific genes.</title>
        <authorList>
            <person name="Kim W."/>
            <person name="Song I."/>
            <person name="Jeong J.-H."/>
            <person name="Kim D."/>
            <person name="Kim S."/>
            <person name="Ryu S."/>
            <person name="Song J.Y."/>
            <person name="Lee S.K."/>
        </authorList>
    </citation>
    <scope>NUCLEOTIDE SEQUENCE [LARGE SCALE GENOMIC DNA]</scope>
    <source>
        <tissue evidence="1">Muscle</tissue>
    </source>
</reference>
<dbReference type="EMBL" id="SRLO01000231">
    <property type="protein sequence ID" value="TNN65667.1"/>
    <property type="molecule type" value="Genomic_DNA"/>
</dbReference>
<protein>
    <submittedName>
        <fullName evidence="1">Uncharacterized protein</fullName>
    </submittedName>
</protein>
<proteinExistence type="predicted"/>
<evidence type="ECO:0000313" key="1">
    <source>
        <dbReference type="EMBL" id="TNN65667.1"/>
    </source>
</evidence>
<organism evidence="1 2">
    <name type="scientific">Liparis tanakae</name>
    <name type="common">Tanaka's snailfish</name>
    <dbReference type="NCBI Taxonomy" id="230148"/>
    <lineage>
        <taxon>Eukaryota</taxon>
        <taxon>Metazoa</taxon>
        <taxon>Chordata</taxon>
        <taxon>Craniata</taxon>
        <taxon>Vertebrata</taxon>
        <taxon>Euteleostomi</taxon>
        <taxon>Actinopterygii</taxon>
        <taxon>Neopterygii</taxon>
        <taxon>Teleostei</taxon>
        <taxon>Neoteleostei</taxon>
        <taxon>Acanthomorphata</taxon>
        <taxon>Eupercaria</taxon>
        <taxon>Perciformes</taxon>
        <taxon>Cottioidei</taxon>
        <taxon>Cottales</taxon>
        <taxon>Liparidae</taxon>
        <taxon>Liparis</taxon>
    </lineage>
</organism>
<dbReference type="Proteomes" id="UP000314294">
    <property type="component" value="Unassembled WGS sequence"/>
</dbReference>